<dbReference type="Proteomes" id="UP000545490">
    <property type="component" value="Unassembled WGS sequence"/>
</dbReference>
<keyword evidence="1" id="KW-0240">DNA-directed RNA polymerase</keyword>
<evidence type="ECO:0000313" key="1">
    <source>
        <dbReference type="EMBL" id="MBB3916008.1"/>
    </source>
</evidence>
<comment type="caution">
    <text evidence="1">The sequence shown here is derived from an EMBL/GenBank/DDBJ whole genome shotgun (WGS) entry which is preliminary data.</text>
</comment>
<evidence type="ECO:0000313" key="2">
    <source>
        <dbReference type="EMBL" id="RUM11032.1"/>
    </source>
</evidence>
<sequence length="107" mass="12712">MPEIHPFKRLRSWTLRTAQDQGQILVVRCDYCRVTYRYLPVDLLELCGDLTLDKVLDRFRCNRCGKKHYLNLKLHFPHGSEYGSLPVRRLKEVRTVAVPIWSEDVLR</sequence>
<accession>A0A7W6FJ91</accession>
<organism evidence="1 4">
    <name type="scientific">Rhizobium fabae</name>
    <dbReference type="NCBI Taxonomy" id="573179"/>
    <lineage>
        <taxon>Bacteria</taxon>
        <taxon>Pseudomonadati</taxon>
        <taxon>Pseudomonadota</taxon>
        <taxon>Alphaproteobacteria</taxon>
        <taxon>Hyphomicrobiales</taxon>
        <taxon>Rhizobiaceae</taxon>
        <taxon>Rhizobium/Agrobacterium group</taxon>
        <taxon>Rhizobium</taxon>
    </lineage>
</organism>
<keyword evidence="3" id="KW-1185">Reference proteome</keyword>
<proteinExistence type="predicted"/>
<dbReference type="AlphaFoldDB" id="A0A7W6FJ91"/>
<dbReference type="EMBL" id="RJJU01000010">
    <property type="protein sequence ID" value="RUM11032.1"/>
    <property type="molecule type" value="Genomic_DNA"/>
</dbReference>
<reference evidence="2 3" key="1">
    <citation type="submission" date="2018-11" db="EMBL/GenBank/DDBJ databases">
        <authorList>
            <person name="Huo Y."/>
        </authorList>
    </citation>
    <scope>NUCLEOTIDE SEQUENCE [LARGE SCALE GENOMIC DNA]</scope>
    <source>
        <strain evidence="2 3">CCBAU 33202</strain>
    </source>
</reference>
<dbReference type="EMBL" id="JACIDG010000008">
    <property type="protein sequence ID" value="MBB3916008.1"/>
    <property type="molecule type" value="Genomic_DNA"/>
</dbReference>
<evidence type="ECO:0000313" key="3">
    <source>
        <dbReference type="Proteomes" id="UP000272004"/>
    </source>
</evidence>
<dbReference type="Proteomes" id="UP000272004">
    <property type="component" value="Unassembled WGS sequence"/>
</dbReference>
<evidence type="ECO:0000313" key="4">
    <source>
        <dbReference type="Proteomes" id="UP000545490"/>
    </source>
</evidence>
<reference evidence="1 4" key="2">
    <citation type="submission" date="2020-08" db="EMBL/GenBank/DDBJ databases">
        <title>Genomic Encyclopedia of Type Strains, Phase IV (KMG-IV): sequencing the most valuable type-strain genomes for metagenomic binning, comparative biology and taxonomic classification.</title>
        <authorList>
            <person name="Goeker M."/>
        </authorList>
    </citation>
    <scope>NUCLEOTIDE SEQUENCE [LARGE SCALE GENOMIC DNA]</scope>
    <source>
        <strain evidence="1 4">DSM 19331</strain>
    </source>
</reference>
<protein>
    <submittedName>
        <fullName evidence="1">DNA-directed RNA polymerase subunit RPC12/RpoP</fullName>
    </submittedName>
</protein>
<gene>
    <name evidence="2" type="ORF">EFB14_19280</name>
    <name evidence="1" type="ORF">GGQ65_003308</name>
</gene>
<dbReference type="GO" id="GO:0000428">
    <property type="term" value="C:DNA-directed RNA polymerase complex"/>
    <property type="evidence" value="ECO:0007669"/>
    <property type="project" value="UniProtKB-KW"/>
</dbReference>
<name>A0A7W6FJ91_9HYPH</name>
<keyword evidence="1" id="KW-0804">Transcription</keyword>